<dbReference type="NCBIfam" id="TIGR03696">
    <property type="entry name" value="Rhs_assc_core"/>
    <property type="match status" value="1"/>
</dbReference>
<dbReference type="PANTHER" id="PTHR32305:SF15">
    <property type="entry name" value="PROTEIN RHSA-RELATED"/>
    <property type="match status" value="1"/>
</dbReference>
<dbReference type="PANTHER" id="PTHR32305">
    <property type="match status" value="1"/>
</dbReference>
<dbReference type="Proteomes" id="UP001549313">
    <property type="component" value="Unassembled WGS sequence"/>
</dbReference>
<protein>
    <submittedName>
        <fullName evidence="1">RHS repeat-associated protein</fullName>
    </submittedName>
</protein>
<gene>
    <name evidence="1" type="ORF">ABIE19_003090</name>
</gene>
<sequence length="179" mass="19096">MYDGDRLIAEYDGQGGLLRRYVHGDGKDAPLVWFEGAGTTSPQYLLADHQGSIVARTDAAGAVTAVNAYDEYGIPNATNTGRFQYTGQTWLRELGMYHYKARIYSPTLGRFLQADPIGYEDDVNLYAYVGNDPVNKTDPTGMCVLALPCPAPSSAVTLPTAAEVGSAIATAARATPVAV</sequence>
<name>A0ABV2REY5_9CAUL</name>
<organism evidence="1 2">
    <name type="scientific">Brevundimonas faecalis</name>
    <dbReference type="NCBI Taxonomy" id="947378"/>
    <lineage>
        <taxon>Bacteria</taxon>
        <taxon>Pseudomonadati</taxon>
        <taxon>Pseudomonadota</taxon>
        <taxon>Alphaproteobacteria</taxon>
        <taxon>Caulobacterales</taxon>
        <taxon>Caulobacteraceae</taxon>
        <taxon>Brevundimonas</taxon>
    </lineage>
</organism>
<proteinExistence type="predicted"/>
<dbReference type="RefSeq" id="WP_354090107.1">
    <property type="nucleotide sequence ID" value="NZ_JBEPTF010000005.1"/>
</dbReference>
<evidence type="ECO:0000313" key="1">
    <source>
        <dbReference type="EMBL" id="MET4685139.1"/>
    </source>
</evidence>
<comment type="caution">
    <text evidence="1">The sequence shown here is derived from an EMBL/GenBank/DDBJ whole genome shotgun (WGS) entry which is preliminary data.</text>
</comment>
<evidence type="ECO:0000313" key="2">
    <source>
        <dbReference type="Proteomes" id="UP001549313"/>
    </source>
</evidence>
<dbReference type="InterPro" id="IPR050708">
    <property type="entry name" value="T6SS_VgrG/RHS"/>
</dbReference>
<keyword evidence="2" id="KW-1185">Reference proteome</keyword>
<dbReference type="EMBL" id="JBEPTF010000005">
    <property type="protein sequence ID" value="MET4685139.1"/>
    <property type="molecule type" value="Genomic_DNA"/>
</dbReference>
<dbReference type="InterPro" id="IPR022385">
    <property type="entry name" value="Rhs_assc_core"/>
</dbReference>
<dbReference type="Gene3D" id="2.180.10.10">
    <property type="entry name" value="RHS repeat-associated core"/>
    <property type="match status" value="1"/>
</dbReference>
<accession>A0ABV2REY5</accession>
<reference evidence="1 2" key="1">
    <citation type="submission" date="2024-06" db="EMBL/GenBank/DDBJ databases">
        <title>Sorghum-associated microbial communities from plants grown in Nebraska, USA.</title>
        <authorList>
            <person name="Schachtman D."/>
        </authorList>
    </citation>
    <scope>NUCLEOTIDE SEQUENCE [LARGE SCALE GENOMIC DNA]</scope>
    <source>
        <strain evidence="1 2">2814</strain>
    </source>
</reference>